<sequence>MYKRIKKTTLRSPLRDKRDPLGARPSRDWFDWATLATAGVGAVVVVTSTVLTQRESVLSGEQAAESLKTLNRQAEASQEQSKAASEMAEVTKKQLVQLTNQINEMRLQSNALSATANAANRQLNQADIHNRISVTPVVGFDRRASSGDEEVGIYIYNHGSGPAIIQDIKIYLDGSLLPNISDLEYVDTEMFLNETPRWNSIFESYTLQPGKELSIYHTPYQNVEDISNFRKLIWDRVDVIFKYCSLYNECGYSCSFDKTRRGDNEPAYFRPCSHRKTI</sequence>
<protein>
    <submittedName>
        <fullName evidence="3">Uncharacterized protein</fullName>
    </submittedName>
</protein>
<evidence type="ECO:0000256" key="1">
    <source>
        <dbReference type="SAM" id="Coils"/>
    </source>
</evidence>
<accession>A0A4S1WG85</accession>
<gene>
    <name evidence="3" type="ORF">E5A74_14350</name>
</gene>
<proteinExistence type="predicted"/>
<feature type="region of interest" description="Disordered" evidence="2">
    <location>
        <begin position="1"/>
        <end position="22"/>
    </location>
</feature>
<organism evidence="3 4">
    <name type="scientific">Sphingomonas naasensis</name>
    <dbReference type="NCBI Taxonomy" id="1344951"/>
    <lineage>
        <taxon>Bacteria</taxon>
        <taxon>Pseudomonadati</taxon>
        <taxon>Pseudomonadota</taxon>
        <taxon>Alphaproteobacteria</taxon>
        <taxon>Sphingomonadales</taxon>
        <taxon>Sphingomonadaceae</taxon>
        <taxon>Sphingomonas</taxon>
    </lineage>
</organism>
<feature type="coiled-coil region" evidence="1">
    <location>
        <begin position="60"/>
        <end position="122"/>
    </location>
</feature>
<keyword evidence="1" id="KW-0175">Coiled coil</keyword>
<evidence type="ECO:0000256" key="2">
    <source>
        <dbReference type="SAM" id="MobiDB-lite"/>
    </source>
</evidence>
<evidence type="ECO:0000313" key="3">
    <source>
        <dbReference type="EMBL" id="TGX40677.1"/>
    </source>
</evidence>
<dbReference type="EMBL" id="SRXU01000006">
    <property type="protein sequence ID" value="TGX40677.1"/>
    <property type="molecule type" value="Genomic_DNA"/>
</dbReference>
<evidence type="ECO:0000313" key="4">
    <source>
        <dbReference type="Proteomes" id="UP000309848"/>
    </source>
</evidence>
<dbReference type="AlphaFoldDB" id="A0A4S1WG85"/>
<keyword evidence="4" id="KW-1185">Reference proteome</keyword>
<reference evidence="3 4" key="1">
    <citation type="submission" date="2019-04" db="EMBL/GenBank/DDBJ databases">
        <title>Sphingomonas psychrotolerans sp. nov., isolated from soil in the Tianshan Mountains, Xinjiang, China.</title>
        <authorList>
            <person name="Luo Y."/>
            <person name="Sheng H."/>
        </authorList>
    </citation>
    <scope>NUCLEOTIDE SEQUENCE [LARGE SCALE GENOMIC DNA]</scope>
    <source>
        <strain evidence="3 4">KIS18-15</strain>
    </source>
</reference>
<name>A0A4S1WG85_9SPHN</name>
<comment type="caution">
    <text evidence="3">The sequence shown here is derived from an EMBL/GenBank/DDBJ whole genome shotgun (WGS) entry which is preliminary data.</text>
</comment>
<feature type="compositionally biased region" description="Basic and acidic residues" evidence="2">
    <location>
        <begin position="13"/>
        <end position="22"/>
    </location>
</feature>
<dbReference type="RefSeq" id="WP_135986144.1">
    <property type="nucleotide sequence ID" value="NZ_JAASQM010000005.1"/>
</dbReference>
<dbReference type="Proteomes" id="UP000309848">
    <property type="component" value="Unassembled WGS sequence"/>
</dbReference>